<feature type="region of interest" description="Disordered" evidence="1">
    <location>
        <begin position="329"/>
        <end position="353"/>
    </location>
</feature>
<dbReference type="AlphaFoldDB" id="A0A0K1Q0M3"/>
<organism evidence="3 4">
    <name type="scientific">Labilithrix luteola</name>
    <dbReference type="NCBI Taxonomy" id="1391654"/>
    <lineage>
        <taxon>Bacteria</taxon>
        <taxon>Pseudomonadati</taxon>
        <taxon>Myxococcota</taxon>
        <taxon>Polyangia</taxon>
        <taxon>Polyangiales</taxon>
        <taxon>Labilitrichaceae</taxon>
        <taxon>Labilithrix</taxon>
    </lineage>
</organism>
<reference evidence="3 4" key="1">
    <citation type="submission" date="2015-08" db="EMBL/GenBank/DDBJ databases">
        <authorList>
            <person name="Babu N.S."/>
            <person name="Beckwith C.J."/>
            <person name="Beseler K.G."/>
            <person name="Brison A."/>
            <person name="Carone J.V."/>
            <person name="Caskin T.P."/>
            <person name="Diamond M."/>
            <person name="Durham M.E."/>
            <person name="Foxe J.M."/>
            <person name="Go M."/>
            <person name="Henderson B.A."/>
            <person name="Jones I.B."/>
            <person name="McGettigan J.A."/>
            <person name="Micheletti S.J."/>
            <person name="Nasrallah M.E."/>
            <person name="Ortiz D."/>
            <person name="Piller C.R."/>
            <person name="Privatt S.R."/>
            <person name="Schneider S.L."/>
            <person name="Sharp S."/>
            <person name="Smith T.C."/>
            <person name="Stanton J.D."/>
            <person name="Ullery H.E."/>
            <person name="Wilson R.J."/>
            <person name="Serrano M.G."/>
            <person name="Buck G."/>
            <person name="Lee V."/>
            <person name="Wang Y."/>
            <person name="Carvalho R."/>
            <person name="Voegtly L."/>
            <person name="Shi R."/>
            <person name="Duckworth R."/>
            <person name="Johnson A."/>
            <person name="Loviza R."/>
            <person name="Walstead R."/>
            <person name="Shah Z."/>
            <person name="Kiflezghi M."/>
            <person name="Wade K."/>
            <person name="Ball S.L."/>
            <person name="Bradley K.W."/>
            <person name="Asai D.J."/>
            <person name="Bowman C.A."/>
            <person name="Russell D.A."/>
            <person name="Pope W.H."/>
            <person name="Jacobs-Sera D."/>
            <person name="Hendrix R.W."/>
            <person name="Hatfull G.F."/>
        </authorList>
    </citation>
    <scope>NUCLEOTIDE SEQUENCE [LARGE SCALE GENOMIC DNA]</scope>
    <source>
        <strain evidence="3 4">DSM 27648</strain>
    </source>
</reference>
<dbReference type="PROSITE" id="PS51257">
    <property type="entry name" value="PROKAR_LIPOPROTEIN"/>
    <property type="match status" value="1"/>
</dbReference>
<feature type="compositionally biased region" description="Low complexity" evidence="1">
    <location>
        <begin position="101"/>
        <end position="119"/>
    </location>
</feature>
<dbReference type="Proteomes" id="UP000064967">
    <property type="component" value="Chromosome"/>
</dbReference>
<sequence>MPSSLRLLKARYVGAALVLAAIGCGSIADRNDGSLAKVSGQLQGSVPTGTRVALVWHGPPGFVVAGEAPLVNGSFTMDLSSPPPDALFVSSDGPNSHDESSASAGNASAGSAGPAGTASIPLQLRPMTEVSGGTSKPLSAAVAGFVVYADTNGNGKLDITADRAVPADEIIGAGNRILLAYLRDGSQLDLDNARDGTGVTPTRGYNLWSTQGNRWVSLSSVDLRIDLKTLPSEVCHAGPGTAEADTMPNASPPSADDTLILRSYPSPDDPNLHCAPDGQSYTYSSPCEAPPAPEAKPQGLCDGNDTPVAYGCAPDTYVDHGTEGYSGQWPCRAGEGSTDAGAFDGGQAPDAGF</sequence>
<name>A0A0K1Q0M3_9BACT</name>
<protein>
    <submittedName>
        <fullName evidence="3">Uncharacterized protein</fullName>
    </submittedName>
</protein>
<feature type="signal peptide" evidence="2">
    <location>
        <begin position="1"/>
        <end position="20"/>
    </location>
</feature>
<accession>A0A0K1Q0M3</accession>
<keyword evidence="4" id="KW-1185">Reference proteome</keyword>
<dbReference type="KEGG" id="llu:AKJ09_05992"/>
<evidence type="ECO:0000256" key="2">
    <source>
        <dbReference type="SAM" id="SignalP"/>
    </source>
</evidence>
<evidence type="ECO:0000313" key="4">
    <source>
        <dbReference type="Proteomes" id="UP000064967"/>
    </source>
</evidence>
<dbReference type="RefSeq" id="WP_169927908.1">
    <property type="nucleotide sequence ID" value="NZ_CP012333.1"/>
</dbReference>
<feature type="region of interest" description="Disordered" evidence="1">
    <location>
        <begin position="85"/>
        <end position="119"/>
    </location>
</feature>
<feature type="region of interest" description="Disordered" evidence="1">
    <location>
        <begin position="271"/>
        <end position="300"/>
    </location>
</feature>
<keyword evidence="2" id="KW-0732">Signal</keyword>
<evidence type="ECO:0000313" key="3">
    <source>
        <dbReference type="EMBL" id="AKU99328.1"/>
    </source>
</evidence>
<gene>
    <name evidence="3" type="ORF">AKJ09_05992</name>
</gene>
<proteinExistence type="predicted"/>
<dbReference type="STRING" id="1391654.AKJ09_05992"/>
<dbReference type="EMBL" id="CP012333">
    <property type="protein sequence ID" value="AKU99328.1"/>
    <property type="molecule type" value="Genomic_DNA"/>
</dbReference>
<evidence type="ECO:0000256" key="1">
    <source>
        <dbReference type="SAM" id="MobiDB-lite"/>
    </source>
</evidence>
<feature type="chain" id="PRO_5005466371" evidence="2">
    <location>
        <begin position="21"/>
        <end position="353"/>
    </location>
</feature>